<feature type="region of interest" description="Disordered" evidence="1">
    <location>
        <begin position="832"/>
        <end position="856"/>
    </location>
</feature>
<feature type="compositionally biased region" description="Low complexity" evidence="1">
    <location>
        <begin position="339"/>
        <end position="348"/>
    </location>
</feature>
<feature type="region of interest" description="Disordered" evidence="1">
    <location>
        <begin position="76"/>
        <end position="95"/>
    </location>
</feature>
<feature type="region of interest" description="Disordered" evidence="1">
    <location>
        <begin position="632"/>
        <end position="684"/>
    </location>
</feature>
<proteinExistence type="predicted"/>
<feature type="region of interest" description="Disordered" evidence="1">
    <location>
        <begin position="576"/>
        <end position="612"/>
    </location>
</feature>
<reference evidence="2 3" key="1">
    <citation type="submission" date="2011-02" db="EMBL/GenBank/DDBJ databases">
        <title>The Genome Sequence of Sphaeroforma arctica JP610.</title>
        <authorList>
            <consortium name="The Broad Institute Genome Sequencing Platform"/>
            <person name="Russ C."/>
            <person name="Cuomo C."/>
            <person name="Young S.K."/>
            <person name="Zeng Q."/>
            <person name="Gargeya S."/>
            <person name="Alvarado L."/>
            <person name="Berlin A."/>
            <person name="Chapman S.B."/>
            <person name="Chen Z."/>
            <person name="Freedman E."/>
            <person name="Gellesch M."/>
            <person name="Goldberg J."/>
            <person name="Griggs A."/>
            <person name="Gujja S."/>
            <person name="Heilman E."/>
            <person name="Heiman D."/>
            <person name="Howarth C."/>
            <person name="Mehta T."/>
            <person name="Neiman D."/>
            <person name="Pearson M."/>
            <person name="Roberts A."/>
            <person name="Saif S."/>
            <person name="Shea T."/>
            <person name="Shenoy N."/>
            <person name="Sisk P."/>
            <person name="Stolte C."/>
            <person name="Sykes S."/>
            <person name="White J."/>
            <person name="Yandava C."/>
            <person name="Burger G."/>
            <person name="Gray M.W."/>
            <person name="Holland P.W.H."/>
            <person name="King N."/>
            <person name="Lang F.B.F."/>
            <person name="Roger A.J."/>
            <person name="Ruiz-Trillo I."/>
            <person name="Haas B."/>
            <person name="Nusbaum C."/>
            <person name="Birren B."/>
        </authorList>
    </citation>
    <scope>NUCLEOTIDE SEQUENCE [LARGE SCALE GENOMIC DNA]</scope>
    <source>
        <strain evidence="2 3">JP610</strain>
    </source>
</reference>
<evidence type="ECO:0000256" key="1">
    <source>
        <dbReference type="SAM" id="MobiDB-lite"/>
    </source>
</evidence>
<feature type="region of interest" description="Disordered" evidence="1">
    <location>
        <begin position="252"/>
        <end position="301"/>
    </location>
</feature>
<evidence type="ECO:0000313" key="2">
    <source>
        <dbReference type="EMBL" id="KNC82525.1"/>
    </source>
</evidence>
<dbReference type="GeneID" id="25905702"/>
<feature type="compositionally biased region" description="Low complexity" evidence="1">
    <location>
        <begin position="643"/>
        <end position="652"/>
    </location>
</feature>
<gene>
    <name evidence="2" type="ORF">SARC_05198</name>
</gene>
<dbReference type="RefSeq" id="XP_014156427.1">
    <property type="nucleotide sequence ID" value="XM_014300952.1"/>
</dbReference>
<evidence type="ECO:0000313" key="3">
    <source>
        <dbReference type="Proteomes" id="UP000054560"/>
    </source>
</evidence>
<feature type="region of interest" description="Disordered" evidence="1">
    <location>
        <begin position="420"/>
        <end position="440"/>
    </location>
</feature>
<dbReference type="AlphaFoldDB" id="A0A0L0G0D0"/>
<protein>
    <submittedName>
        <fullName evidence="2">Uncharacterized protein</fullName>
    </submittedName>
</protein>
<name>A0A0L0G0D0_9EUKA</name>
<accession>A0A0L0G0D0</accession>
<feature type="region of interest" description="Disordered" evidence="1">
    <location>
        <begin position="331"/>
        <end position="364"/>
    </location>
</feature>
<dbReference type="EMBL" id="KQ241919">
    <property type="protein sequence ID" value="KNC82525.1"/>
    <property type="molecule type" value="Genomic_DNA"/>
</dbReference>
<feature type="compositionally biased region" description="Polar residues" evidence="1">
    <location>
        <begin position="281"/>
        <end position="295"/>
    </location>
</feature>
<feature type="compositionally biased region" description="Basic and acidic residues" evidence="1">
    <location>
        <begin position="718"/>
        <end position="730"/>
    </location>
</feature>
<sequence length="970" mass="106618">MESRSFRSPRDTFFPRLHKLGFRTICTSHRQRGHYLADYFCFFLDNHPISNLFKVIARPGGKGAARRRDRRRKAREVQAQQNQAQVEQAQEEQDLESCSDIGEDMDRLEQWGPLDHLAAPPSLENELGTSMLPMYQDSMKSQPVPPTKPLRRLVSHRPQDDTLDYPQGDPVHSSHGFMPDMTESHLKSTSGAMYDSEHKNTASHGRAQVPFMAPIHERHQDNMYFPSQFEDIPSTSPSNLNGAYGHVPAIQRSQNTNARDRHRGSLPEPPTKRLFDISLLRGSQSHNDSETSAVGSVSWKDNPISTTLSLNMEQGSHANGAAQARSRTISYPSSNLGLSQSPRSVSVPGPGPPYTNHPQDDDSPYMSFLARRQAEYDAPSAQSGTSASLAERNGASTLGYQNAPETEMTRETSLDLGMHTTMSPRVSTSHPIKKTNSAKDSQVSNIPMFLEAPDFINGGLSMDVQAFITTSEHPTGLMNRALPKLFVRGHPVNARRWSIEDDEVLIVNYRANMKLLDGDGERLLSQTQAGDPVAGALADSHGIEPLTYMPAGPTFSGKSDLRSSGVGGCLQVSTYPSSDHTANTSLAKAGSAGTQASSRLKQYSTPRTNTQMQSAPYVMSPRHSFSNMRRKGLETGKFGGSGRSNSSNGTNGDVLSQPPARGTASYARSMSVESGRASTVKHRHSLARENWPRLGSHCCEDGDQDTQTLRRLYMQFDEKDSRSMNPDKSDMGLPQASGKTRQSHSTFAMDGVDLDLPNVPKSTGGPSDNDMGGLQPGRMLRSSQPASGMETDDIYKALSADIEMDLDMDLTRGVPLHAAGQDGNEYGRMERKTRAEDARPTAGATDDSGSKGRGMQDRMRVHGKQPGPFTPSPEKDRIIATVRHEHNDDHYLSFGEQAKESTNPLTADHQRVRWSPSAGSLHNMSTVEAEDQFDNQTALGRARSSPVRNSTHYASEDFDIESYIQKLFQA</sequence>
<dbReference type="Proteomes" id="UP000054560">
    <property type="component" value="Unassembled WGS sequence"/>
</dbReference>
<keyword evidence="3" id="KW-1185">Reference proteome</keyword>
<feature type="region of interest" description="Disordered" evidence="1">
    <location>
        <begin position="718"/>
        <end position="744"/>
    </location>
</feature>
<organism evidence="2 3">
    <name type="scientific">Sphaeroforma arctica JP610</name>
    <dbReference type="NCBI Taxonomy" id="667725"/>
    <lineage>
        <taxon>Eukaryota</taxon>
        <taxon>Ichthyosporea</taxon>
        <taxon>Ichthyophonida</taxon>
        <taxon>Sphaeroforma</taxon>
    </lineage>
</organism>
<feature type="compositionally biased region" description="Low complexity" evidence="1">
    <location>
        <begin position="77"/>
        <end position="88"/>
    </location>
</feature>